<dbReference type="GO" id="GO:0008168">
    <property type="term" value="F:methyltransferase activity"/>
    <property type="evidence" value="ECO:0007669"/>
    <property type="project" value="UniProtKB-KW"/>
</dbReference>
<keyword evidence="4" id="KW-0949">S-adenosyl-L-methionine</keyword>
<dbReference type="Proteomes" id="UP000297245">
    <property type="component" value="Unassembled WGS sequence"/>
</dbReference>
<evidence type="ECO:0000256" key="2">
    <source>
        <dbReference type="ARBA" id="ARBA00022516"/>
    </source>
</evidence>
<dbReference type="AlphaFoldDB" id="A0A4S8M6X2"/>
<reference evidence="13 14" key="1">
    <citation type="journal article" date="2019" name="Nat. Ecol. Evol.">
        <title>Megaphylogeny resolves global patterns of mushroom evolution.</title>
        <authorList>
            <person name="Varga T."/>
            <person name="Krizsan K."/>
            <person name="Foldi C."/>
            <person name="Dima B."/>
            <person name="Sanchez-Garcia M."/>
            <person name="Sanchez-Ramirez S."/>
            <person name="Szollosi G.J."/>
            <person name="Szarkandi J.G."/>
            <person name="Papp V."/>
            <person name="Albert L."/>
            <person name="Andreopoulos W."/>
            <person name="Angelini C."/>
            <person name="Antonin V."/>
            <person name="Barry K.W."/>
            <person name="Bougher N.L."/>
            <person name="Buchanan P."/>
            <person name="Buyck B."/>
            <person name="Bense V."/>
            <person name="Catcheside P."/>
            <person name="Chovatia M."/>
            <person name="Cooper J."/>
            <person name="Damon W."/>
            <person name="Desjardin D."/>
            <person name="Finy P."/>
            <person name="Geml J."/>
            <person name="Haridas S."/>
            <person name="Hughes K."/>
            <person name="Justo A."/>
            <person name="Karasinski D."/>
            <person name="Kautmanova I."/>
            <person name="Kiss B."/>
            <person name="Kocsube S."/>
            <person name="Kotiranta H."/>
            <person name="LaButti K.M."/>
            <person name="Lechner B.E."/>
            <person name="Liimatainen K."/>
            <person name="Lipzen A."/>
            <person name="Lukacs Z."/>
            <person name="Mihaltcheva S."/>
            <person name="Morgado L.N."/>
            <person name="Niskanen T."/>
            <person name="Noordeloos M.E."/>
            <person name="Ohm R.A."/>
            <person name="Ortiz-Santana B."/>
            <person name="Ovrebo C."/>
            <person name="Racz N."/>
            <person name="Riley R."/>
            <person name="Savchenko A."/>
            <person name="Shiryaev A."/>
            <person name="Soop K."/>
            <person name="Spirin V."/>
            <person name="Szebenyi C."/>
            <person name="Tomsovsky M."/>
            <person name="Tulloss R.E."/>
            <person name="Uehling J."/>
            <person name="Grigoriev I.V."/>
            <person name="Vagvolgyi C."/>
            <person name="Papp T."/>
            <person name="Martin F.M."/>
            <person name="Miettinen O."/>
            <person name="Hibbett D.S."/>
            <person name="Nagy L.G."/>
        </authorList>
    </citation>
    <scope>NUCLEOTIDE SEQUENCE [LARGE SCALE GENOMIC DNA]</scope>
    <source>
        <strain evidence="13 14">CBS 962.96</strain>
    </source>
</reference>
<keyword evidence="7 12" id="KW-1133">Transmembrane helix</keyword>
<dbReference type="InterPro" id="IPR052527">
    <property type="entry name" value="Metal_cation-efflux_comp"/>
</dbReference>
<evidence type="ECO:0000256" key="5">
    <source>
        <dbReference type="ARBA" id="ARBA00022692"/>
    </source>
</evidence>
<dbReference type="GO" id="GO:0032259">
    <property type="term" value="P:methylation"/>
    <property type="evidence" value="ECO:0007669"/>
    <property type="project" value="UniProtKB-KW"/>
</dbReference>
<dbReference type="OrthoDB" id="422086at2759"/>
<evidence type="ECO:0000313" key="14">
    <source>
        <dbReference type="Proteomes" id="UP000297245"/>
    </source>
</evidence>
<dbReference type="InterPro" id="IPR007318">
    <property type="entry name" value="Phopholipid_MeTrfase"/>
</dbReference>
<proteinExistence type="predicted"/>
<feature type="transmembrane region" description="Helical" evidence="12">
    <location>
        <begin position="189"/>
        <end position="207"/>
    </location>
</feature>
<dbReference type="UniPathway" id="UPA00753"/>
<evidence type="ECO:0000256" key="10">
    <source>
        <dbReference type="ARBA" id="ARBA00023209"/>
    </source>
</evidence>
<evidence type="ECO:0000256" key="7">
    <source>
        <dbReference type="ARBA" id="ARBA00022989"/>
    </source>
</evidence>
<keyword evidence="10" id="KW-0594">Phospholipid biosynthesis</keyword>
<organism evidence="13 14">
    <name type="scientific">Dendrothele bispora (strain CBS 962.96)</name>
    <dbReference type="NCBI Taxonomy" id="1314807"/>
    <lineage>
        <taxon>Eukaryota</taxon>
        <taxon>Fungi</taxon>
        <taxon>Dikarya</taxon>
        <taxon>Basidiomycota</taxon>
        <taxon>Agaricomycotina</taxon>
        <taxon>Agaricomycetes</taxon>
        <taxon>Agaricomycetidae</taxon>
        <taxon>Agaricales</taxon>
        <taxon>Agaricales incertae sedis</taxon>
        <taxon>Dendrothele</taxon>
    </lineage>
</organism>
<dbReference type="GO" id="GO:0006656">
    <property type="term" value="P:phosphatidylcholine biosynthetic process"/>
    <property type="evidence" value="ECO:0007669"/>
    <property type="project" value="UniProtKB-UniPathway"/>
</dbReference>
<comment type="subcellular location">
    <subcellularLocation>
        <location evidence="1">Endomembrane system</location>
        <topology evidence="1">Multi-pass membrane protein</topology>
    </subcellularLocation>
</comment>
<dbReference type="GO" id="GO:0012505">
    <property type="term" value="C:endomembrane system"/>
    <property type="evidence" value="ECO:0007669"/>
    <property type="project" value="UniProtKB-SubCell"/>
</dbReference>
<keyword evidence="3" id="KW-0489">Methyltransferase</keyword>
<keyword evidence="5 12" id="KW-0812">Transmembrane</keyword>
<dbReference type="Gene3D" id="1.20.120.1630">
    <property type="match status" value="1"/>
</dbReference>
<gene>
    <name evidence="13" type="ORF">K435DRAFT_857066</name>
</gene>
<sequence>MPQYIAGLHLSPTQQVEAIVGIATVAWLWDTGKYFSSYSLDKIKGALRKADSEGGRIIAMPSAWLAQAVATIHWTATAAPAVIHVALLAMNGMEKPPGYAAMDLPPVESLHKWGETPVDAMNNVRAAAGVGILLSFFVQQWILNTLGKQFHFIGPREKAQIVSDGPYAYVRHPLYSLLTAQAVLCIFAYWNWLPVYSLIILLFSFWYKIPIEEQLILDDQSVGKAYAEYKTKVRYRIIPGIW</sequence>
<keyword evidence="3" id="KW-0808">Transferase</keyword>
<evidence type="ECO:0000256" key="6">
    <source>
        <dbReference type="ARBA" id="ARBA00022824"/>
    </source>
</evidence>
<keyword evidence="11" id="KW-1208">Phospholipid metabolism</keyword>
<keyword evidence="8" id="KW-0443">Lipid metabolism</keyword>
<accession>A0A4S8M6X2</accession>
<evidence type="ECO:0000256" key="3">
    <source>
        <dbReference type="ARBA" id="ARBA00022603"/>
    </source>
</evidence>
<evidence type="ECO:0000313" key="13">
    <source>
        <dbReference type="EMBL" id="THU98036.1"/>
    </source>
</evidence>
<keyword evidence="9 12" id="KW-0472">Membrane</keyword>
<evidence type="ECO:0000256" key="11">
    <source>
        <dbReference type="ARBA" id="ARBA00023264"/>
    </source>
</evidence>
<protein>
    <recommendedName>
        <fullName evidence="15">Protein-S-isoprenylcysteine O-methyltransferase</fullName>
    </recommendedName>
</protein>
<evidence type="ECO:0000256" key="9">
    <source>
        <dbReference type="ARBA" id="ARBA00023136"/>
    </source>
</evidence>
<dbReference type="Pfam" id="PF04191">
    <property type="entry name" value="PEMT"/>
    <property type="match status" value="1"/>
</dbReference>
<evidence type="ECO:0008006" key="15">
    <source>
        <dbReference type="Google" id="ProtNLM"/>
    </source>
</evidence>
<dbReference type="PANTHER" id="PTHR43847:SF1">
    <property type="entry name" value="BLL3993 PROTEIN"/>
    <property type="match status" value="1"/>
</dbReference>
<evidence type="ECO:0000256" key="4">
    <source>
        <dbReference type="ARBA" id="ARBA00022691"/>
    </source>
</evidence>
<keyword evidence="2" id="KW-0444">Lipid biosynthesis</keyword>
<keyword evidence="6" id="KW-0256">Endoplasmic reticulum</keyword>
<evidence type="ECO:0000256" key="12">
    <source>
        <dbReference type="SAM" id="Phobius"/>
    </source>
</evidence>
<dbReference type="EMBL" id="ML179144">
    <property type="protein sequence ID" value="THU98036.1"/>
    <property type="molecule type" value="Genomic_DNA"/>
</dbReference>
<evidence type="ECO:0000256" key="8">
    <source>
        <dbReference type="ARBA" id="ARBA00023098"/>
    </source>
</evidence>
<dbReference type="PANTHER" id="PTHR43847">
    <property type="entry name" value="BLL3993 PROTEIN"/>
    <property type="match status" value="1"/>
</dbReference>
<evidence type="ECO:0000256" key="1">
    <source>
        <dbReference type="ARBA" id="ARBA00004127"/>
    </source>
</evidence>
<keyword evidence="14" id="KW-1185">Reference proteome</keyword>
<name>A0A4S8M6X2_DENBC</name>